<evidence type="ECO:0000313" key="1">
    <source>
        <dbReference type="EMBL" id="MCE3051375.1"/>
    </source>
</evidence>
<proteinExistence type="predicted"/>
<organism evidence="1 2">
    <name type="scientific">Datura stramonium</name>
    <name type="common">Jimsonweed</name>
    <name type="synonym">Common thornapple</name>
    <dbReference type="NCBI Taxonomy" id="4076"/>
    <lineage>
        <taxon>Eukaryota</taxon>
        <taxon>Viridiplantae</taxon>
        <taxon>Streptophyta</taxon>
        <taxon>Embryophyta</taxon>
        <taxon>Tracheophyta</taxon>
        <taxon>Spermatophyta</taxon>
        <taxon>Magnoliopsida</taxon>
        <taxon>eudicotyledons</taxon>
        <taxon>Gunneridae</taxon>
        <taxon>Pentapetalae</taxon>
        <taxon>asterids</taxon>
        <taxon>lamiids</taxon>
        <taxon>Solanales</taxon>
        <taxon>Solanaceae</taxon>
        <taxon>Solanoideae</taxon>
        <taxon>Datureae</taxon>
        <taxon>Datura</taxon>
    </lineage>
</organism>
<comment type="caution">
    <text evidence="1">The sequence shown here is derived from an EMBL/GenBank/DDBJ whole genome shotgun (WGS) entry which is preliminary data.</text>
</comment>
<accession>A0ABS8WKM6</accession>
<name>A0ABS8WKM6_DATST</name>
<keyword evidence="2" id="KW-1185">Reference proteome</keyword>
<evidence type="ECO:0000313" key="2">
    <source>
        <dbReference type="Proteomes" id="UP000823775"/>
    </source>
</evidence>
<protein>
    <submittedName>
        <fullName evidence="1">Uncharacterized protein</fullName>
    </submittedName>
</protein>
<dbReference type="EMBL" id="JACEIK010008468">
    <property type="protein sequence ID" value="MCE3051375.1"/>
    <property type="molecule type" value="Genomic_DNA"/>
</dbReference>
<dbReference type="Proteomes" id="UP000823775">
    <property type="component" value="Unassembled WGS sequence"/>
</dbReference>
<gene>
    <name evidence="1" type="ORF">HAX54_049664</name>
</gene>
<reference evidence="1 2" key="1">
    <citation type="journal article" date="2021" name="BMC Genomics">
        <title>Datura genome reveals duplications of psychoactive alkaloid biosynthetic genes and high mutation rate following tissue culture.</title>
        <authorList>
            <person name="Rajewski A."/>
            <person name="Carter-House D."/>
            <person name="Stajich J."/>
            <person name="Litt A."/>
        </authorList>
    </citation>
    <scope>NUCLEOTIDE SEQUENCE [LARGE SCALE GENOMIC DNA]</scope>
    <source>
        <strain evidence="1">AR-01</strain>
    </source>
</reference>
<sequence length="107" mass="12492">MSLREYNIESILTGLKICPDPVGWEVFPAKVLFRDQGWSTETGETGRRRRASSFKANVGRRKEVRRRRLLFGGGRRTRRHGGFTGEERGRGKATAMAWWFSMVFRQW</sequence>